<dbReference type="InterPro" id="IPR004148">
    <property type="entry name" value="BAR_dom"/>
</dbReference>
<dbReference type="Pfam" id="PF16746">
    <property type="entry name" value="BAR_3"/>
    <property type="match status" value="1"/>
</dbReference>
<dbReference type="PANTHER" id="PTHR10194">
    <property type="entry name" value="RAS GTPASE-ACTIVATING PROTEINS"/>
    <property type="match status" value="1"/>
</dbReference>
<feature type="compositionally biased region" description="Polar residues" evidence="3">
    <location>
        <begin position="1"/>
        <end position="19"/>
    </location>
</feature>
<dbReference type="AlphaFoldDB" id="F4PJZ2"/>
<dbReference type="KEGG" id="dfa:DFA_06054"/>
<proteinExistence type="predicted"/>
<accession>F4PJZ2</accession>
<dbReference type="Pfam" id="PF00616">
    <property type="entry name" value="RasGAP"/>
    <property type="match status" value="2"/>
</dbReference>
<dbReference type="PANTHER" id="PTHR10194:SF60">
    <property type="entry name" value="RAS GTPASE-ACTIVATING PROTEIN RASKOL"/>
    <property type="match status" value="1"/>
</dbReference>
<feature type="domain" description="Ras-GAP" evidence="4">
    <location>
        <begin position="338"/>
        <end position="527"/>
    </location>
</feature>
<dbReference type="SUPFAM" id="SSF103657">
    <property type="entry name" value="BAR/IMD domain-like"/>
    <property type="match status" value="1"/>
</dbReference>
<dbReference type="SUPFAM" id="SSF48350">
    <property type="entry name" value="GTPase activation domain, GAP"/>
    <property type="match status" value="1"/>
</dbReference>
<name>F4PJZ2_CACFS</name>
<evidence type="ECO:0000256" key="1">
    <source>
        <dbReference type="ARBA" id="ARBA00022468"/>
    </source>
</evidence>
<evidence type="ECO:0000313" key="5">
    <source>
        <dbReference type="EMBL" id="EGG23916.1"/>
    </source>
</evidence>
<keyword evidence="1" id="KW-0343">GTPase activation</keyword>
<keyword evidence="6" id="KW-1185">Reference proteome</keyword>
<dbReference type="GO" id="GO:0005737">
    <property type="term" value="C:cytoplasm"/>
    <property type="evidence" value="ECO:0007669"/>
    <property type="project" value="InterPro"/>
</dbReference>
<dbReference type="STRING" id="1054147.F4PJZ2"/>
<dbReference type="InterPro" id="IPR039360">
    <property type="entry name" value="Ras_GTPase"/>
</dbReference>
<reference evidence="6" key="1">
    <citation type="journal article" date="2011" name="Genome Res.">
        <title>Phylogeny-wide analysis of social amoeba genomes highlights ancient origins for complex intercellular communication.</title>
        <authorList>
            <person name="Heidel A.J."/>
            <person name="Lawal H.M."/>
            <person name="Felder M."/>
            <person name="Schilde C."/>
            <person name="Helps N.R."/>
            <person name="Tunggal B."/>
            <person name="Rivero F."/>
            <person name="John U."/>
            <person name="Schleicher M."/>
            <person name="Eichinger L."/>
            <person name="Platzer M."/>
            <person name="Noegel A.A."/>
            <person name="Schaap P."/>
            <person name="Gloeckner G."/>
        </authorList>
    </citation>
    <scope>NUCLEOTIDE SEQUENCE [LARGE SCALE GENOMIC DNA]</scope>
    <source>
        <strain evidence="6">SH3</strain>
    </source>
</reference>
<sequence>MSDLNIQHQMSSSPSTSNFHDNRKSVYIQQSNNNSNTGRSPQRSGGEWGFVGKIGVAKTSVLQKIGKVEVTQSTPELVINNIKAKALKLLYEDTLRTSKKLVSKLEAQDKATENLKTALTAITNYYTNESMTGQSIESVVTLHNELIQYRIKFEQSINNRYILPADAFLQTTINPARDAKAKFRKARLEYDSALNKLKMVQGQKELDAKSLFSAHGHHAQYKLKYLHRQYDAHHALHDTITRHSFEYLVQSINLLASEYDHYGSTCAYLTQMEPFIQEMRTHAEKQRQEYQEKKQEETNALLEIANEKEETKFNELVEIFSSADLAVVNAICLSSGSDQDNILEDLVKILDAHKQTLPIIKLGISKEVESTPSASTLFRGNSTATKLMTAFTRMTGCGYLKTTLKPLIERITKDPSGYELDPDKGVDTTGNSERLQGICQEFLESIYSSLNHCPLPFREMANHLQTEVVKRFPDSKHTSVGGFIFLRFFCPCILSPDSAGVVDTSSLTMEARRSLILVSKVLQNVANGILFGAKEAYMKEMNSFLERNIEGVKVFLDNVATLPPSTDYTPLASIQEVKAKELPSIHKLLIKNLEKIFKTLGQYNQQSVTFSLVSALGRLGDTN</sequence>
<dbReference type="RefSeq" id="XP_004361767.1">
    <property type="nucleotide sequence ID" value="XM_004361710.1"/>
</dbReference>
<protein>
    <submittedName>
        <fullName evidence="5">Ras GTPase activation domain-containing protein</fullName>
    </submittedName>
</protein>
<feature type="region of interest" description="Disordered" evidence="3">
    <location>
        <begin position="1"/>
        <end position="21"/>
    </location>
</feature>
<dbReference type="OrthoDB" id="14138at2759"/>
<evidence type="ECO:0000313" key="6">
    <source>
        <dbReference type="Proteomes" id="UP000007797"/>
    </source>
</evidence>
<dbReference type="SMART" id="SM00323">
    <property type="entry name" value="RasGAP"/>
    <property type="match status" value="1"/>
</dbReference>
<dbReference type="OMA" id="CPCILSP"/>
<dbReference type="Gene3D" id="1.10.506.10">
    <property type="entry name" value="GTPase Activation - p120gap, domain 1"/>
    <property type="match status" value="2"/>
</dbReference>
<dbReference type="InterPro" id="IPR008936">
    <property type="entry name" value="Rho_GTPase_activation_prot"/>
</dbReference>
<dbReference type="CDD" id="cd07307">
    <property type="entry name" value="BAR"/>
    <property type="match status" value="1"/>
</dbReference>
<keyword evidence="2" id="KW-0175">Coiled coil</keyword>
<evidence type="ECO:0000259" key="4">
    <source>
        <dbReference type="PROSITE" id="PS50018"/>
    </source>
</evidence>
<dbReference type="Proteomes" id="UP000007797">
    <property type="component" value="Unassembled WGS sequence"/>
</dbReference>
<dbReference type="GO" id="GO:0005096">
    <property type="term" value="F:GTPase activator activity"/>
    <property type="evidence" value="ECO:0007669"/>
    <property type="project" value="UniProtKB-KW"/>
</dbReference>
<dbReference type="InterPro" id="IPR027267">
    <property type="entry name" value="AH/BAR_dom_sf"/>
</dbReference>
<evidence type="ECO:0000256" key="3">
    <source>
        <dbReference type="SAM" id="MobiDB-lite"/>
    </source>
</evidence>
<feature type="coiled-coil region" evidence="2">
    <location>
        <begin position="276"/>
        <end position="310"/>
    </location>
</feature>
<dbReference type="EMBL" id="GL883007">
    <property type="protein sequence ID" value="EGG23916.1"/>
    <property type="molecule type" value="Genomic_DNA"/>
</dbReference>
<dbReference type="Gene3D" id="1.20.1270.60">
    <property type="entry name" value="Arfaptin homology (AH) domain/BAR domain"/>
    <property type="match status" value="1"/>
</dbReference>
<dbReference type="PROSITE" id="PS50018">
    <property type="entry name" value="RAS_GTPASE_ACTIV_2"/>
    <property type="match status" value="1"/>
</dbReference>
<dbReference type="GeneID" id="14876594"/>
<evidence type="ECO:0000256" key="2">
    <source>
        <dbReference type="SAM" id="Coils"/>
    </source>
</evidence>
<gene>
    <name evidence="5" type="ORF">DFA_06054</name>
</gene>
<dbReference type="InterPro" id="IPR001936">
    <property type="entry name" value="RasGAP_dom"/>
</dbReference>
<organism evidence="5 6">
    <name type="scientific">Cavenderia fasciculata</name>
    <name type="common">Slime mold</name>
    <name type="synonym">Dictyostelium fasciculatum</name>
    <dbReference type="NCBI Taxonomy" id="261658"/>
    <lineage>
        <taxon>Eukaryota</taxon>
        <taxon>Amoebozoa</taxon>
        <taxon>Evosea</taxon>
        <taxon>Eumycetozoa</taxon>
        <taxon>Dictyostelia</taxon>
        <taxon>Acytosteliales</taxon>
        <taxon>Cavenderiaceae</taxon>
        <taxon>Cavenderia</taxon>
    </lineage>
</organism>